<name>A0A653BPA2_CALMS</name>
<protein>
    <submittedName>
        <fullName evidence="2">Uncharacterized protein</fullName>
    </submittedName>
</protein>
<evidence type="ECO:0000313" key="3">
    <source>
        <dbReference type="Proteomes" id="UP000410492"/>
    </source>
</evidence>
<dbReference type="Proteomes" id="UP000410492">
    <property type="component" value="Unassembled WGS sequence"/>
</dbReference>
<gene>
    <name evidence="2" type="ORF">CALMAC_LOCUS2297</name>
</gene>
<organism evidence="2 3">
    <name type="scientific">Callosobruchus maculatus</name>
    <name type="common">Southern cowpea weevil</name>
    <name type="synonym">Pulse bruchid</name>
    <dbReference type="NCBI Taxonomy" id="64391"/>
    <lineage>
        <taxon>Eukaryota</taxon>
        <taxon>Metazoa</taxon>
        <taxon>Ecdysozoa</taxon>
        <taxon>Arthropoda</taxon>
        <taxon>Hexapoda</taxon>
        <taxon>Insecta</taxon>
        <taxon>Pterygota</taxon>
        <taxon>Neoptera</taxon>
        <taxon>Endopterygota</taxon>
        <taxon>Coleoptera</taxon>
        <taxon>Polyphaga</taxon>
        <taxon>Cucujiformia</taxon>
        <taxon>Chrysomeloidea</taxon>
        <taxon>Chrysomelidae</taxon>
        <taxon>Bruchinae</taxon>
        <taxon>Bruchini</taxon>
        <taxon>Callosobruchus</taxon>
    </lineage>
</organism>
<dbReference type="EMBL" id="CAACVG010002721">
    <property type="protein sequence ID" value="VEN36836.1"/>
    <property type="molecule type" value="Genomic_DNA"/>
</dbReference>
<sequence>NKEHPGDKVLDSQDNIGNGEHTDTFKENVLKYLVKINKVQMDHEEHLLHLEKVIDEINHNLARMLSSRTGDATINS</sequence>
<accession>A0A653BPA2</accession>
<reference evidence="2 3" key="1">
    <citation type="submission" date="2019-01" db="EMBL/GenBank/DDBJ databases">
        <authorList>
            <person name="Sayadi A."/>
        </authorList>
    </citation>
    <scope>NUCLEOTIDE SEQUENCE [LARGE SCALE GENOMIC DNA]</scope>
</reference>
<evidence type="ECO:0000313" key="2">
    <source>
        <dbReference type="EMBL" id="VEN36836.1"/>
    </source>
</evidence>
<feature type="compositionally biased region" description="Basic and acidic residues" evidence="1">
    <location>
        <begin position="1"/>
        <end position="11"/>
    </location>
</feature>
<feature type="non-terminal residue" evidence="2">
    <location>
        <position position="1"/>
    </location>
</feature>
<evidence type="ECO:0000256" key="1">
    <source>
        <dbReference type="SAM" id="MobiDB-lite"/>
    </source>
</evidence>
<keyword evidence="3" id="KW-1185">Reference proteome</keyword>
<dbReference type="OrthoDB" id="6784356at2759"/>
<dbReference type="AlphaFoldDB" id="A0A653BPA2"/>
<feature type="non-terminal residue" evidence="2">
    <location>
        <position position="76"/>
    </location>
</feature>
<feature type="region of interest" description="Disordered" evidence="1">
    <location>
        <begin position="1"/>
        <end position="22"/>
    </location>
</feature>
<proteinExistence type="predicted"/>